<feature type="non-terminal residue" evidence="1">
    <location>
        <position position="314"/>
    </location>
</feature>
<gene>
    <name evidence="1" type="ORF">AVDCRST_MAG89-4257</name>
</gene>
<organism evidence="1">
    <name type="scientific">uncultured Gemmatimonadota bacterium</name>
    <dbReference type="NCBI Taxonomy" id="203437"/>
    <lineage>
        <taxon>Bacteria</taxon>
        <taxon>Pseudomonadati</taxon>
        <taxon>Gemmatimonadota</taxon>
        <taxon>environmental samples</taxon>
    </lineage>
</organism>
<name>A0A6J4MVC2_9BACT</name>
<proteinExistence type="predicted"/>
<reference evidence="1" key="1">
    <citation type="submission" date="2020-02" db="EMBL/GenBank/DDBJ databases">
        <authorList>
            <person name="Meier V. D."/>
        </authorList>
    </citation>
    <scope>NUCLEOTIDE SEQUENCE</scope>
    <source>
        <strain evidence="1">AVDCRST_MAG89</strain>
    </source>
</reference>
<dbReference type="AlphaFoldDB" id="A0A6J4MVC2"/>
<dbReference type="EMBL" id="CADCTV010000889">
    <property type="protein sequence ID" value="CAA9367717.1"/>
    <property type="molecule type" value="Genomic_DNA"/>
</dbReference>
<evidence type="ECO:0000313" key="1">
    <source>
        <dbReference type="EMBL" id="CAA9367717.1"/>
    </source>
</evidence>
<accession>A0A6J4MVC2</accession>
<protein>
    <submittedName>
        <fullName evidence="1">Uncharacterized protein</fullName>
    </submittedName>
</protein>
<sequence length="314" mass="35109">MRPALQHPSHHEPRLLVTQSQSTASATCVLLTPASPRLSPSAINTGTASLVQNLFTRTSFPLRVHSLLPMPSRTTTRSCGRGQVRGHMGRVHGVIAPGSLPGRRRATTNAAGLVRQTRDGQSVGRFRIRWDEDHRPGGWIYAEDQRRHVTGLEPAGSSTILADEMPSPSQRLLRFYALIRHEQPSIRQPIDIRHDVELAYIFGALPNITNGALGRGFRCRPKIGRVERGLACTSPVEHEIIDRVACPEDGRHGVLPERRHDEAGESRDRFVLLVRERSKETLFDHLPWYAPHVQPRAAFSSVANPRNEQCRIIH</sequence>